<reference evidence="9" key="1">
    <citation type="journal article" date="2021" name="PeerJ">
        <title>Extensive microbial diversity within the chicken gut microbiome revealed by metagenomics and culture.</title>
        <authorList>
            <person name="Gilroy R."/>
            <person name="Ravi A."/>
            <person name="Getino M."/>
            <person name="Pursley I."/>
            <person name="Horton D.L."/>
            <person name="Alikhan N.F."/>
            <person name="Baker D."/>
            <person name="Gharbi K."/>
            <person name="Hall N."/>
            <person name="Watson M."/>
            <person name="Adriaenssens E.M."/>
            <person name="Foster-Nyarko E."/>
            <person name="Jarju S."/>
            <person name="Secka A."/>
            <person name="Antonio M."/>
            <person name="Oren A."/>
            <person name="Chaudhuri R.R."/>
            <person name="La Ragione R."/>
            <person name="Hildebrand F."/>
            <person name="Pallen M.J."/>
        </authorList>
    </citation>
    <scope>NUCLEOTIDE SEQUENCE</scope>
    <source>
        <strain evidence="9">CHK198-12963</strain>
    </source>
</reference>
<comment type="cofactor">
    <cofactor evidence="8">
        <name>Mn(2+)</name>
        <dbReference type="ChEBI" id="CHEBI:29035"/>
    </cofactor>
    <cofactor evidence="8">
        <name>Fe(2+)</name>
        <dbReference type="ChEBI" id="CHEBI:29033"/>
    </cofactor>
    <text evidence="8">Binds 1 Mn(2+) or Fe(2+) ion per subunit.</text>
</comment>
<dbReference type="GO" id="GO:0045892">
    <property type="term" value="P:negative regulation of DNA-templated transcription"/>
    <property type="evidence" value="ECO:0007669"/>
    <property type="project" value="TreeGrafter"/>
</dbReference>
<dbReference type="Gene3D" id="1.10.10.10">
    <property type="entry name" value="Winged helix-like DNA-binding domain superfamily/Winged helix DNA-binding domain"/>
    <property type="match status" value="1"/>
</dbReference>
<feature type="binding site" evidence="7">
    <location>
        <position position="82"/>
    </location>
    <ligand>
        <name>Zn(2+)</name>
        <dbReference type="ChEBI" id="CHEBI:29105"/>
    </ligand>
</feature>
<dbReference type="SUPFAM" id="SSF46785">
    <property type="entry name" value="Winged helix' DNA-binding domain"/>
    <property type="match status" value="1"/>
</dbReference>
<evidence type="ECO:0000256" key="8">
    <source>
        <dbReference type="PIRSR" id="PIRSR602481-2"/>
    </source>
</evidence>
<organism evidence="9 10">
    <name type="scientific">Candidatus Enterocloster excrementigallinarum</name>
    <dbReference type="NCBI Taxonomy" id="2838558"/>
    <lineage>
        <taxon>Bacteria</taxon>
        <taxon>Bacillati</taxon>
        <taxon>Bacillota</taxon>
        <taxon>Clostridia</taxon>
        <taxon>Lachnospirales</taxon>
        <taxon>Lachnospiraceae</taxon>
        <taxon>Enterocloster</taxon>
    </lineage>
</organism>
<keyword evidence="8" id="KW-0408">Iron</keyword>
<dbReference type="GO" id="GO:0003700">
    <property type="term" value="F:DNA-binding transcription factor activity"/>
    <property type="evidence" value="ECO:0007669"/>
    <property type="project" value="InterPro"/>
</dbReference>
<evidence type="ECO:0000313" key="9">
    <source>
        <dbReference type="EMBL" id="HJC65959.1"/>
    </source>
</evidence>
<evidence type="ECO:0000313" key="10">
    <source>
        <dbReference type="Proteomes" id="UP000823863"/>
    </source>
</evidence>
<evidence type="ECO:0000256" key="7">
    <source>
        <dbReference type="PIRSR" id="PIRSR602481-1"/>
    </source>
</evidence>
<keyword evidence="3 7" id="KW-0862">Zinc</keyword>
<dbReference type="Pfam" id="PF01475">
    <property type="entry name" value="FUR"/>
    <property type="match status" value="1"/>
</dbReference>
<evidence type="ECO:0000256" key="1">
    <source>
        <dbReference type="ARBA" id="ARBA00007957"/>
    </source>
</evidence>
<protein>
    <submittedName>
        <fullName evidence="9">Transcriptional repressor</fullName>
    </submittedName>
</protein>
<name>A0A9D2PT58_9FIRM</name>
<dbReference type="CDD" id="cd07153">
    <property type="entry name" value="Fur_like"/>
    <property type="match status" value="1"/>
</dbReference>
<keyword evidence="7" id="KW-0479">Metal-binding</keyword>
<dbReference type="GO" id="GO:0000976">
    <property type="term" value="F:transcription cis-regulatory region binding"/>
    <property type="evidence" value="ECO:0007669"/>
    <property type="project" value="TreeGrafter"/>
</dbReference>
<gene>
    <name evidence="9" type="ORF">H9931_04460</name>
</gene>
<dbReference type="PANTHER" id="PTHR33202">
    <property type="entry name" value="ZINC UPTAKE REGULATION PROTEIN"/>
    <property type="match status" value="1"/>
</dbReference>
<keyword evidence="2" id="KW-0678">Repressor</keyword>
<dbReference type="GO" id="GO:0008270">
    <property type="term" value="F:zinc ion binding"/>
    <property type="evidence" value="ECO:0007669"/>
    <property type="project" value="TreeGrafter"/>
</dbReference>
<comment type="similarity">
    <text evidence="1">Belongs to the Fur family.</text>
</comment>
<proteinExistence type="inferred from homology"/>
<evidence type="ECO:0000256" key="3">
    <source>
        <dbReference type="ARBA" id="ARBA00022833"/>
    </source>
</evidence>
<feature type="binding site" evidence="7">
    <location>
        <position position="125"/>
    </location>
    <ligand>
        <name>Zn(2+)</name>
        <dbReference type="ChEBI" id="CHEBI:29105"/>
    </ligand>
</feature>
<dbReference type="Gene3D" id="3.30.1490.190">
    <property type="match status" value="1"/>
</dbReference>
<comment type="cofactor">
    <cofactor evidence="7">
        <name>Zn(2+)</name>
        <dbReference type="ChEBI" id="CHEBI:29105"/>
    </cofactor>
    <text evidence="7">Binds 1 zinc ion per subunit.</text>
</comment>
<accession>A0A9D2PT58</accession>
<evidence type="ECO:0000256" key="2">
    <source>
        <dbReference type="ARBA" id="ARBA00022491"/>
    </source>
</evidence>
<dbReference type="InterPro" id="IPR036388">
    <property type="entry name" value="WH-like_DNA-bd_sf"/>
</dbReference>
<dbReference type="InterPro" id="IPR036390">
    <property type="entry name" value="WH_DNA-bd_sf"/>
</dbReference>
<keyword evidence="6" id="KW-0804">Transcription</keyword>
<keyword evidence="5" id="KW-0238">DNA-binding</keyword>
<sequence>MKTLKYSRQRESIKACLMNRHDHPTADALYASIREEYPNISLGTVYRNLNLLVETGEIQRLTCGDGADHYDGVAVPHYHFMCRQCRQVFDVPMEILDSLNRTAQVHAPGIVDSHSILFFGKCNQCLEKENLEKNIEKGIDKSA</sequence>
<dbReference type="AlphaFoldDB" id="A0A9D2PT58"/>
<feature type="binding site" evidence="7">
    <location>
        <position position="122"/>
    </location>
    <ligand>
        <name>Zn(2+)</name>
        <dbReference type="ChEBI" id="CHEBI:29105"/>
    </ligand>
</feature>
<dbReference type="PANTHER" id="PTHR33202:SF7">
    <property type="entry name" value="FERRIC UPTAKE REGULATION PROTEIN"/>
    <property type="match status" value="1"/>
</dbReference>
<dbReference type="Proteomes" id="UP000823863">
    <property type="component" value="Unassembled WGS sequence"/>
</dbReference>
<feature type="binding site" evidence="8">
    <location>
        <position position="114"/>
    </location>
    <ligand>
        <name>Fe cation</name>
        <dbReference type="ChEBI" id="CHEBI:24875"/>
    </ligand>
</feature>
<keyword evidence="4" id="KW-0805">Transcription regulation</keyword>
<evidence type="ECO:0000256" key="5">
    <source>
        <dbReference type="ARBA" id="ARBA00023125"/>
    </source>
</evidence>
<evidence type="ECO:0000256" key="6">
    <source>
        <dbReference type="ARBA" id="ARBA00023163"/>
    </source>
</evidence>
<reference evidence="9" key="2">
    <citation type="submission" date="2021-04" db="EMBL/GenBank/DDBJ databases">
        <authorList>
            <person name="Gilroy R."/>
        </authorList>
    </citation>
    <scope>NUCLEOTIDE SEQUENCE</scope>
    <source>
        <strain evidence="9">CHK198-12963</strain>
    </source>
</reference>
<dbReference type="GO" id="GO:1900376">
    <property type="term" value="P:regulation of secondary metabolite biosynthetic process"/>
    <property type="evidence" value="ECO:0007669"/>
    <property type="project" value="TreeGrafter"/>
</dbReference>
<dbReference type="InterPro" id="IPR002481">
    <property type="entry name" value="FUR"/>
</dbReference>
<comment type="caution">
    <text evidence="9">The sequence shown here is derived from an EMBL/GenBank/DDBJ whole genome shotgun (WGS) entry which is preliminary data.</text>
</comment>
<feature type="binding site" evidence="7">
    <location>
        <position position="85"/>
    </location>
    <ligand>
        <name>Zn(2+)</name>
        <dbReference type="ChEBI" id="CHEBI:29105"/>
    </ligand>
</feature>
<dbReference type="EMBL" id="DWWB01000019">
    <property type="protein sequence ID" value="HJC65959.1"/>
    <property type="molecule type" value="Genomic_DNA"/>
</dbReference>
<dbReference type="InterPro" id="IPR043135">
    <property type="entry name" value="Fur_C"/>
</dbReference>
<evidence type="ECO:0000256" key="4">
    <source>
        <dbReference type="ARBA" id="ARBA00023015"/>
    </source>
</evidence>